<dbReference type="InterPro" id="IPR050492">
    <property type="entry name" value="Bact_metal-bind_prot9"/>
</dbReference>
<protein>
    <recommendedName>
        <fullName evidence="2">High-affinity zinc uptake system protein ZnuA</fullName>
    </recommendedName>
</protein>
<evidence type="ECO:0000256" key="3">
    <source>
        <dbReference type="ARBA" id="ARBA00022448"/>
    </source>
</evidence>
<dbReference type="SUPFAM" id="SSF53807">
    <property type="entry name" value="Helical backbone' metal receptor"/>
    <property type="match status" value="1"/>
</dbReference>
<evidence type="ECO:0000313" key="7">
    <source>
        <dbReference type="EMBL" id="WAP68385.1"/>
    </source>
</evidence>
<proteinExistence type="inferred from homology"/>
<feature type="compositionally biased region" description="Basic and acidic residues" evidence="6">
    <location>
        <begin position="180"/>
        <end position="222"/>
    </location>
</feature>
<organism evidence="7 8">
    <name type="scientific">Jiella pelagia</name>
    <dbReference type="NCBI Taxonomy" id="2986949"/>
    <lineage>
        <taxon>Bacteria</taxon>
        <taxon>Pseudomonadati</taxon>
        <taxon>Pseudomonadota</taxon>
        <taxon>Alphaproteobacteria</taxon>
        <taxon>Hyphomicrobiales</taxon>
        <taxon>Aurantimonadaceae</taxon>
        <taxon>Jiella</taxon>
    </lineage>
</organism>
<dbReference type="PANTHER" id="PTHR42953:SF3">
    <property type="entry name" value="HIGH-AFFINITY ZINC UPTAKE SYSTEM PROTEIN ZNUA"/>
    <property type="match status" value="1"/>
</dbReference>
<evidence type="ECO:0000256" key="6">
    <source>
        <dbReference type="SAM" id="MobiDB-lite"/>
    </source>
</evidence>
<dbReference type="EMBL" id="CP114029">
    <property type="protein sequence ID" value="WAP68385.1"/>
    <property type="molecule type" value="Genomic_DNA"/>
</dbReference>
<dbReference type="Proteomes" id="UP001164020">
    <property type="component" value="Chromosome"/>
</dbReference>
<name>A0ABY7BZ51_9HYPH</name>
<evidence type="ECO:0000313" key="8">
    <source>
        <dbReference type="Proteomes" id="UP001164020"/>
    </source>
</evidence>
<evidence type="ECO:0000256" key="4">
    <source>
        <dbReference type="ARBA" id="ARBA00022729"/>
    </source>
</evidence>
<evidence type="ECO:0000256" key="1">
    <source>
        <dbReference type="ARBA" id="ARBA00011028"/>
    </source>
</evidence>
<feature type="compositionally biased region" description="Basic residues" evidence="6">
    <location>
        <begin position="23"/>
        <end position="37"/>
    </location>
</feature>
<dbReference type="InterPro" id="IPR006127">
    <property type="entry name" value="ZnuA-like"/>
</dbReference>
<dbReference type="PANTHER" id="PTHR42953">
    <property type="entry name" value="HIGH-AFFINITY ZINC UPTAKE SYSTEM PROTEIN ZNUA-RELATED"/>
    <property type="match status" value="1"/>
</dbReference>
<keyword evidence="8" id="KW-1185">Reference proteome</keyword>
<evidence type="ECO:0000256" key="2">
    <source>
        <dbReference type="ARBA" id="ARBA00015915"/>
    </source>
</evidence>
<reference evidence="7" key="1">
    <citation type="submission" date="2022-12" db="EMBL/GenBank/DDBJ databases">
        <title>Jiella pelagia sp. nov., isolated from phosphonate enriched culture of Northwest Pacific surface seawater.</title>
        <authorList>
            <person name="Shin D.Y."/>
            <person name="Hwang C.Y."/>
        </authorList>
    </citation>
    <scope>NUCLEOTIDE SEQUENCE</scope>
    <source>
        <strain evidence="7">HL-NP1</strain>
    </source>
</reference>
<dbReference type="Gene3D" id="3.40.50.1980">
    <property type="entry name" value="Nitrogenase molybdenum iron protein domain"/>
    <property type="match status" value="3"/>
</dbReference>
<comment type="similarity">
    <text evidence="1">Belongs to the bacterial solute-binding protein 9 family.</text>
</comment>
<evidence type="ECO:0000256" key="5">
    <source>
        <dbReference type="ARBA" id="ARBA00022906"/>
    </source>
</evidence>
<feature type="region of interest" description="Disordered" evidence="6">
    <location>
        <begin position="1"/>
        <end position="37"/>
    </location>
</feature>
<feature type="region of interest" description="Disordered" evidence="6">
    <location>
        <begin position="177"/>
        <end position="226"/>
    </location>
</feature>
<keyword evidence="5" id="KW-0406">Ion transport</keyword>
<keyword evidence="5" id="KW-0864">Zinc transport</keyword>
<sequence length="396" mass="41962">MPLRRNVDAPPARPAEPFDMPPRRPKAKAQRGFKKRVARLAASPAGRPAGAGGGFLAAKALVAAMIAGIALTSAPAKADEAPRVVTSIKPVDSLVSAVMKGVGEPYLIVKGAASPHTAALKPSDAGALSDAKAIFWIGPRLESFLVKPIGSLGNNAEVVALWDAEGVEKLEARTGAMFEPDDHDHGHGAEASEDAHDHEEAAADHDHDHDHDDDHDDGDAHGHTGINEHVWLDPENAIAMTRAIAATLEKVDPANAAAYRDNAEAYVARLEALEKDVRAELQGLPKKPFVVFHDAYQYFEQRFDVPAAGAITVNPDRTPGAARIREIKDKLETIGASCVFTEPEFEPSIVTTVTEGTDAKVGVLDPLGADLPDGPDLYPTLIRNIAKGLSDCFGNG</sequence>
<keyword evidence="5" id="KW-0862">Zinc</keyword>
<dbReference type="Pfam" id="PF01297">
    <property type="entry name" value="ZnuA"/>
    <property type="match status" value="1"/>
</dbReference>
<keyword evidence="4" id="KW-0732">Signal</keyword>
<keyword evidence="3" id="KW-0813">Transport</keyword>
<accession>A0ABY7BZ51</accession>
<gene>
    <name evidence="7" type="ORF">OH818_24145</name>
</gene>